<dbReference type="EC" id="2.3.-.-" evidence="4"/>
<accession>A0ABW0BD28</accession>
<evidence type="ECO:0000313" key="4">
    <source>
        <dbReference type="EMBL" id="MFC5175180.1"/>
    </source>
</evidence>
<dbReference type="PROSITE" id="PS51186">
    <property type="entry name" value="GNAT"/>
    <property type="match status" value="1"/>
</dbReference>
<dbReference type="EMBL" id="JBHSKD010000002">
    <property type="protein sequence ID" value="MFC5175180.1"/>
    <property type="molecule type" value="Genomic_DNA"/>
</dbReference>
<dbReference type="PANTHER" id="PTHR43877">
    <property type="entry name" value="AMINOALKYLPHOSPHONATE N-ACETYLTRANSFERASE-RELATED-RELATED"/>
    <property type="match status" value="1"/>
</dbReference>
<dbReference type="RefSeq" id="WP_378585543.1">
    <property type="nucleotide sequence ID" value="NZ_JBHSKD010000002.1"/>
</dbReference>
<keyword evidence="5" id="KW-1185">Reference proteome</keyword>
<dbReference type="InterPro" id="IPR000182">
    <property type="entry name" value="GNAT_dom"/>
</dbReference>
<sequence>MTGLRIRRAVPADRASVAALLRGLSPESAYRRFQTALGPGPTAAMLDALLPEGPRGGAVLAHAGTALVGHGVWHRAGTTPVAEIGVVVADDRQRQGIGTALAEVLMADLAARGIEQVEVFATATNEAVSRMVGLRAPDARREYDGATVSYHLPVRPSVVRTVA</sequence>
<dbReference type="InterPro" id="IPR050832">
    <property type="entry name" value="Bact_Acetyltransf"/>
</dbReference>
<dbReference type="InterPro" id="IPR016181">
    <property type="entry name" value="Acyl_CoA_acyltransferase"/>
</dbReference>
<comment type="caution">
    <text evidence="4">The sequence shown here is derived from an EMBL/GenBank/DDBJ whole genome shotgun (WGS) entry which is preliminary data.</text>
</comment>
<proteinExistence type="predicted"/>
<feature type="domain" description="N-acetyltransferase" evidence="3">
    <location>
        <begin position="4"/>
        <end position="155"/>
    </location>
</feature>
<name>A0ABW0BD28_9ACTN</name>
<keyword evidence="2 4" id="KW-0012">Acyltransferase</keyword>
<evidence type="ECO:0000313" key="5">
    <source>
        <dbReference type="Proteomes" id="UP001596087"/>
    </source>
</evidence>
<evidence type="ECO:0000256" key="2">
    <source>
        <dbReference type="ARBA" id="ARBA00023315"/>
    </source>
</evidence>
<dbReference type="SUPFAM" id="SSF55729">
    <property type="entry name" value="Acyl-CoA N-acyltransferases (Nat)"/>
    <property type="match status" value="1"/>
</dbReference>
<keyword evidence="1 4" id="KW-0808">Transferase</keyword>
<dbReference type="GO" id="GO:0016746">
    <property type="term" value="F:acyltransferase activity"/>
    <property type="evidence" value="ECO:0007669"/>
    <property type="project" value="UniProtKB-KW"/>
</dbReference>
<dbReference type="Gene3D" id="3.40.630.30">
    <property type="match status" value="1"/>
</dbReference>
<evidence type="ECO:0000256" key="1">
    <source>
        <dbReference type="ARBA" id="ARBA00022679"/>
    </source>
</evidence>
<gene>
    <name evidence="4" type="ORF">ACFPGP_00770</name>
</gene>
<protein>
    <submittedName>
        <fullName evidence="4">GNAT family N-acetyltransferase</fullName>
        <ecNumber evidence="4">2.3.-.-</ecNumber>
    </submittedName>
</protein>
<dbReference type="CDD" id="cd04301">
    <property type="entry name" value="NAT_SF"/>
    <property type="match status" value="1"/>
</dbReference>
<evidence type="ECO:0000259" key="3">
    <source>
        <dbReference type="PROSITE" id="PS51186"/>
    </source>
</evidence>
<dbReference type="Proteomes" id="UP001596087">
    <property type="component" value="Unassembled WGS sequence"/>
</dbReference>
<reference evidence="5" key="1">
    <citation type="journal article" date="2019" name="Int. J. Syst. Evol. Microbiol.">
        <title>The Global Catalogue of Microorganisms (GCM) 10K type strain sequencing project: providing services to taxonomists for standard genome sequencing and annotation.</title>
        <authorList>
            <consortium name="The Broad Institute Genomics Platform"/>
            <consortium name="The Broad Institute Genome Sequencing Center for Infectious Disease"/>
            <person name="Wu L."/>
            <person name="Ma J."/>
        </authorList>
    </citation>
    <scope>NUCLEOTIDE SEQUENCE [LARGE SCALE GENOMIC DNA]</scope>
    <source>
        <strain evidence="5">DFY41</strain>
    </source>
</reference>
<dbReference type="Pfam" id="PF00583">
    <property type="entry name" value="Acetyltransf_1"/>
    <property type="match status" value="1"/>
</dbReference>
<organism evidence="4 5">
    <name type="scientific">Nocardioides taihuensis</name>
    <dbReference type="NCBI Taxonomy" id="1835606"/>
    <lineage>
        <taxon>Bacteria</taxon>
        <taxon>Bacillati</taxon>
        <taxon>Actinomycetota</taxon>
        <taxon>Actinomycetes</taxon>
        <taxon>Propionibacteriales</taxon>
        <taxon>Nocardioidaceae</taxon>
        <taxon>Nocardioides</taxon>
    </lineage>
</organism>